<evidence type="ECO:0000256" key="1">
    <source>
        <dbReference type="ARBA" id="ARBA00000223"/>
    </source>
</evidence>
<proteinExistence type="predicted"/>
<dbReference type="SUPFAM" id="SSF102546">
    <property type="entry name" value="RbsD-like"/>
    <property type="match status" value="1"/>
</dbReference>
<dbReference type="PANTHER" id="PTHR31690:SF4">
    <property type="entry name" value="FUCOSE MUTAROTASE"/>
    <property type="match status" value="1"/>
</dbReference>
<comment type="catalytic activity">
    <reaction evidence="1">
        <text>beta-D-ribopyranose = beta-D-ribofuranose</text>
        <dbReference type="Rhea" id="RHEA:25432"/>
        <dbReference type="ChEBI" id="CHEBI:27476"/>
        <dbReference type="ChEBI" id="CHEBI:47002"/>
        <dbReference type="EC" id="5.4.99.62"/>
    </reaction>
</comment>
<dbReference type="Proteomes" id="UP001596044">
    <property type="component" value="Unassembled WGS sequence"/>
</dbReference>
<evidence type="ECO:0000313" key="5">
    <source>
        <dbReference type="Proteomes" id="UP001596044"/>
    </source>
</evidence>
<dbReference type="InterPro" id="IPR023750">
    <property type="entry name" value="RbsD-like_sf"/>
</dbReference>
<reference evidence="5" key="1">
    <citation type="journal article" date="2019" name="Int. J. Syst. Evol. Microbiol.">
        <title>The Global Catalogue of Microorganisms (GCM) 10K type strain sequencing project: providing services to taxonomists for standard genome sequencing and annotation.</title>
        <authorList>
            <consortium name="The Broad Institute Genomics Platform"/>
            <consortium name="The Broad Institute Genome Sequencing Center for Infectious Disease"/>
            <person name="Wu L."/>
            <person name="Ma J."/>
        </authorList>
    </citation>
    <scope>NUCLEOTIDE SEQUENCE [LARGE SCALE GENOMIC DNA]</scope>
    <source>
        <strain evidence="5">KACC 11904</strain>
    </source>
</reference>
<name>A0ABW0K5N5_9BACL</name>
<dbReference type="Pfam" id="PF05025">
    <property type="entry name" value="RbsD_FucU"/>
    <property type="match status" value="1"/>
</dbReference>
<dbReference type="InterPro" id="IPR050443">
    <property type="entry name" value="RbsD/FucU_mutarotase"/>
</dbReference>
<evidence type="ECO:0000256" key="3">
    <source>
        <dbReference type="ARBA" id="ARBA00036324"/>
    </source>
</evidence>
<comment type="catalytic activity">
    <reaction evidence="3">
        <text>alpha-L-fucose = beta-L-fucose</text>
        <dbReference type="Rhea" id="RHEA:25580"/>
        <dbReference type="ChEBI" id="CHEBI:42548"/>
        <dbReference type="ChEBI" id="CHEBI:42589"/>
        <dbReference type="EC" id="5.1.3.29"/>
    </reaction>
</comment>
<dbReference type="EMBL" id="JBHSMJ010000009">
    <property type="protein sequence ID" value="MFC5448619.1"/>
    <property type="molecule type" value="Genomic_DNA"/>
</dbReference>
<dbReference type="InterPro" id="IPR007721">
    <property type="entry name" value="RbsD_FucU"/>
</dbReference>
<protein>
    <submittedName>
        <fullName evidence="4">RbsD/FucU domain-containing protein</fullName>
    </submittedName>
</protein>
<evidence type="ECO:0000256" key="2">
    <source>
        <dbReference type="ARBA" id="ARBA00023235"/>
    </source>
</evidence>
<dbReference type="Gene3D" id="3.40.1650.10">
    <property type="entry name" value="RbsD-like domain"/>
    <property type="match status" value="1"/>
</dbReference>
<keyword evidence="5" id="KW-1185">Reference proteome</keyword>
<gene>
    <name evidence="4" type="ORF">ACFPOG_10120</name>
</gene>
<comment type="caution">
    <text evidence="4">The sequence shown here is derived from an EMBL/GenBank/DDBJ whole genome shotgun (WGS) entry which is preliminary data.</text>
</comment>
<sequence>MQVDPGDPVEVNIWEAYIRTAVTHAEQDVSLVELERAAFYERCRNAYAVVATGESALYANLIIRKGVVAAG</sequence>
<dbReference type="RefSeq" id="WP_270878280.1">
    <property type="nucleotide sequence ID" value="NZ_JAQFVF010000018.1"/>
</dbReference>
<keyword evidence="2" id="KW-0413">Isomerase</keyword>
<accession>A0ABW0K5N5</accession>
<evidence type="ECO:0000313" key="4">
    <source>
        <dbReference type="EMBL" id="MFC5448619.1"/>
    </source>
</evidence>
<dbReference type="PANTHER" id="PTHR31690">
    <property type="entry name" value="FUCOSE MUTAROTASE"/>
    <property type="match status" value="1"/>
</dbReference>
<organism evidence="4 5">
    <name type="scientific">Paenibacillus aestuarii</name>
    <dbReference type="NCBI Taxonomy" id="516965"/>
    <lineage>
        <taxon>Bacteria</taxon>
        <taxon>Bacillati</taxon>
        <taxon>Bacillota</taxon>
        <taxon>Bacilli</taxon>
        <taxon>Bacillales</taxon>
        <taxon>Paenibacillaceae</taxon>
        <taxon>Paenibacillus</taxon>
    </lineage>
</organism>